<comment type="caution">
    <text evidence="1">The sequence shown here is derived from an EMBL/GenBank/DDBJ whole genome shotgun (WGS) entry which is preliminary data.</text>
</comment>
<sequence>MLNLAAERKWAASERSSNPLTLSSLLCSFITPLLFHQPTSSSSPDSLFRRTILYSISPFSFHQIPYSTQDAGYALMTSSGSCVSVGGVYHLNSGGVPLPLENALKNENK</sequence>
<organism evidence="1 2">
    <name type="scientific">Eumeta variegata</name>
    <name type="common">Bagworm moth</name>
    <name type="synonym">Eumeta japonica</name>
    <dbReference type="NCBI Taxonomy" id="151549"/>
    <lineage>
        <taxon>Eukaryota</taxon>
        <taxon>Metazoa</taxon>
        <taxon>Ecdysozoa</taxon>
        <taxon>Arthropoda</taxon>
        <taxon>Hexapoda</taxon>
        <taxon>Insecta</taxon>
        <taxon>Pterygota</taxon>
        <taxon>Neoptera</taxon>
        <taxon>Endopterygota</taxon>
        <taxon>Lepidoptera</taxon>
        <taxon>Glossata</taxon>
        <taxon>Ditrysia</taxon>
        <taxon>Tineoidea</taxon>
        <taxon>Psychidae</taxon>
        <taxon>Oiketicinae</taxon>
        <taxon>Eumeta</taxon>
    </lineage>
</organism>
<dbReference type="AlphaFoldDB" id="A0A4C1WW41"/>
<accession>A0A4C1WW41</accession>
<dbReference type="Proteomes" id="UP000299102">
    <property type="component" value="Unassembled WGS sequence"/>
</dbReference>
<dbReference type="EMBL" id="BGZK01000644">
    <property type="protein sequence ID" value="GBP54337.1"/>
    <property type="molecule type" value="Genomic_DNA"/>
</dbReference>
<proteinExistence type="predicted"/>
<keyword evidence="2" id="KW-1185">Reference proteome</keyword>
<evidence type="ECO:0000313" key="2">
    <source>
        <dbReference type="Proteomes" id="UP000299102"/>
    </source>
</evidence>
<evidence type="ECO:0000313" key="1">
    <source>
        <dbReference type="EMBL" id="GBP54337.1"/>
    </source>
</evidence>
<protein>
    <submittedName>
        <fullName evidence="1">Uncharacterized protein</fullName>
    </submittedName>
</protein>
<gene>
    <name evidence="1" type="ORF">EVAR_38571_1</name>
</gene>
<reference evidence="1 2" key="1">
    <citation type="journal article" date="2019" name="Commun. Biol.">
        <title>The bagworm genome reveals a unique fibroin gene that provides high tensile strength.</title>
        <authorList>
            <person name="Kono N."/>
            <person name="Nakamura H."/>
            <person name="Ohtoshi R."/>
            <person name="Tomita M."/>
            <person name="Numata K."/>
            <person name="Arakawa K."/>
        </authorList>
    </citation>
    <scope>NUCLEOTIDE SEQUENCE [LARGE SCALE GENOMIC DNA]</scope>
</reference>
<name>A0A4C1WW41_EUMVA</name>